<organism evidence="1 2">
    <name type="scientific">Asterophora parasitica</name>
    <dbReference type="NCBI Taxonomy" id="117018"/>
    <lineage>
        <taxon>Eukaryota</taxon>
        <taxon>Fungi</taxon>
        <taxon>Dikarya</taxon>
        <taxon>Basidiomycota</taxon>
        <taxon>Agaricomycotina</taxon>
        <taxon>Agaricomycetes</taxon>
        <taxon>Agaricomycetidae</taxon>
        <taxon>Agaricales</taxon>
        <taxon>Tricholomatineae</taxon>
        <taxon>Lyophyllaceae</taxon>
        <taxon>Asterophora</taxon>
    </lineage>
</organism>
<gene>
    <name evidence="1" type="ORF">DXG03_005225</name>
</gene>
<reference evidence="1" key="2">
    <citation type="submission" date="2021-10" db="EMBL/GenBank/DDBJ databases">
        <title>Phylogenomics reveals ancestral predisposition of the termite-cultivated fungus Termitomyces towards a domesticated lifestyle.</title>
        <authorList>
            <person name="Auxier B."/>
            <person name="Grum-Grzhimaylo A."/>
            <person name="Cardenas M.E."/>
            <person name="Lodge J.D."/>
            <person name="Laessoe T."/>
            <person name="Pedersen O."/>
            <person name="Smith M.E."/>
            <person name="Kuyper T.W."/>
            <person name="Franco-Molano E.A."/>
            <person name="Baroni T.J."/>
            <person name="Aanen D.K."/>
        </authorList>
    </citation>
    <scope>NUCLEOTIDE SEQUENCE</scope>
    <source>
        <strain evidence="1">AP01</strain>
        <tissue evidence="1">Mycelium</tissue>
    </source>
</reference>
<evidence type="ECO:0000313" key="2">
    <source>
        <dbReference type="Proteomes" id="UP000775547"/>
    </source>
</evidence>
<evidence type="ECO:0000313" key="1">
    <source>
        <dbReference type="EMBL" id="KAG5635831.1"/>
    </source>
</evidence>
<dbReference type="OrthoDB" id="3049185at2759"/>
<keyword evidence="2" id="KW-1185">Reference proteome</keyword>
<protein>
    <submittedName>
        <fullName evidence="1">Uncharacterized protein</fullName>
    </submittedName>
</protein>
<feature type="non-terminal residue" evidence="1">
    <location>
        <position position="121"/>
    </location>
</feature>
<accession>A0A9P7K2P8</accession>
<dbReference type="EMBL" id="JABCKV010003113">
    <property type="protein sequence ID" value="KAG5635831.1"/>
    <property type="molecule type" value="Genomic_DNA"/>
</dbReference>
<sequence>MEYPGWVPRGLVDASHAPSVEDLALAAYITSTFDEQYSLLLRQCYWWADTRMAIIEAVIDEQYRVKERFSAELTRDNKEYGFTKPTVEGSYQYKWVKVPVHNRNTANVEQLRFRFAHRKPA</sequence>
<comment type="caution">
    <text evidence="1">The sequence shown here is derived from an EMBL/GenBank/DDBJ whole genome shotgun (WGS) entry which is preliminary data.</text>
</comment>
<proteinExistence type="predicted"/>
<name>A0A9P7K2P8_9AGAR</name>
<dbReference type="Proteomes" id="UP000775547">
    <property type="component" value="Unassembled WGS sequence"/>
</dbReference>
<dbReference type="AlphaFoldDB" id="A0A9P7K2P8"/>
<reference evidence="1" key="1">
    <citation type="submission" date="2020-07" db="EMBL/GenBank/DDBJ databases">
        <authorList>
            <person name="Nieuwenhuis M."/>
            <person name="Van De Peppel L.J.J."/>
        </authorList>
    </citation>
    <scope>NUCLEOTIDE SEQUENCE</scope>
    <source>
        <strain evidence="1">AP01</strain>
        <tissue evidence="1">Mycelium</tissue>
    </source>
</reference>